<dbReference type="Proteomes" id="UP000094527">
    <property type="component" value="Unassembled WGS sequence"/>
</dbReference>
<accession>A0A1D2NAD7</accession>
<dbReference type="OMA" id="CKIYLRR"/>
<protein>
    <submittedName>
        <fullName evidence="1">Uncharacterized protein</fullName>
    </submittedName>
</protein>
<name>A0A1D2NAD7_ORCCI</name>
<keyword evidence="2" id="KW-1185">Reference proteome</keyword>
<gene>
    <name evidence="1" type="ORF">Ocin01_04457</name>
</gene>
<comment type="caution">
    <text evidence="1">The sequence shown here is derived from an EMBL/GenBank/DDBJ whole genome shotgun (WGS) entry which is preliminary data.</text>
</comment>
<evidence type="ECO:0000313" key="2">
    <source>
        <dbReference type="Proteomes" id="UP000094527"/>
    </source>
</evidence>
<reference evidence="1 2" key="1">
    <citation type="journal article" date="2016" name="Genome Biol. Evol.">
        <title>Gene Family Evolution Reflects Adaptation to Soil Environmental Stressors in the Genome of the Collembolan Orchesella cincta.</title>
        <authorList>
            <person name="Faddeeva-Vakhrusheva A."/>
            <person name="Derks M.F."/>
            <person name="Anvar S.Y."/>
            <person name="Agamennone V."/>
            <person name="Suring W."/>
            <person name="Smit S."/>
            <person name="van Straalen N.M."/>
            <person name="Roelofs D."/>
        </authorList>
    </citation>
    <scope>NUCLEOTIDE SEQUENCE [LARGE SCALE GENOMIC DNA]</scope>
    <source>
        <tissue evidence="1">Mixed pool</tissue>
    </source>
</reference>
<dbReference type="OrthoDB" id="7771743at2759"/>
<evidence type="ECO:0000313" key="1">
    <source>
        <dbReference type="EMBL" id="ODN02207.1"/>
    </source>
</evidence>
<proteinExistence type="predicted"/>
<organism evidence="1 2">
    <name type="scientific">Orchesella cincta</name>
    <name type="common">Springtail</name>
    <name type="synonym">Podura cincta</name>
    <dbReference type="NCBI Taxonomy" id="48709"/>
    <lineage>
        <taxon>Eukaryota</taxon>
        <taxon>Metazoa</taxon>
        <taxon>Ecdysozoa</taxon>
        <taxon>Arthropoda</taxon>
        <taxon>Hexapoda</taxon>
        <taxon>Collembola</taxon>
        <taxon>Entomobryomorpha</taxon>
        <taxon>Entomobryoidea</taxon>
        <taxon>Orchesellidae</taxon>
        <taxon>Orchesellinae</taxon>
        <taxon>Orchesella</taxon>
    </lineage>
</organism>
<dbReference type="EMBL" id="LJIJ01000120">
    <property type="protein sequence ID" value="ODN02207.1"/>
    <property type="molecule type" value="Genomic_DNA"/>
</dbReference>
<dbReference type="AlphaFoldDB" id="A0A1D2NAD7"/>
<sequence length="406" mass="46063">MPCKIYLRRYQSLCQRDTHSSQDTTIFAPLWVKEGLTELAEHLKGTTFEVFDSPSYSRRDNPSSTQPVESFTINENFNDQSLKILQKVARNESHNTSGVINTSLYSDIKDKRVLYSIRDLVRQCIIVGTDEITKCGGYHCAVERQTKQRVYVCDLAALQFQQAYNTGRLVLIQKEEPYKGILDDLIYEQVVGERKKQFDEIVSSWDSNNKETRSRYIRHDGFGLPGKGYCFIDSKAYRKFVALDVLLSGLALGEIASKNEEKLNFKFLKYGTGFFAWKFGTVLNNLILPGVIDGLEHLFMRNDEKVKASIKNVELPFYKIDFKSMKRIKEFQAKYGVSIIATSNDALKQTCGLITATTNCGDNHAVCGNEMEYGSVDAAIAENLASKGNKFSANINTMMSERYIEV</sequence>